<dbReference type="EMBL" id="CGCB01000010">
    <property type="protein sequence ID" value="CFQ99655.1"/>
    <property type="molecule type" value="Genomic_DNA"/>
</dbReference>
<name>A0AAI8ZQU6_YERFR</name>
<comment type="similarity">
    <text evidence="4">Belongs to the SctE/SipB/YopB family.</text>
</comment>
<keyword evidence="6" id="KW-0472">Membrane</keyword>
<accession>A0AAI8ZQU6</accession>
<dbReference type="RefSeq" id="WP_057644155.1">
    <property type="nucleotide sequence ID" value="NZ_CABMMF010000010.1"/>
</dbReference>
<evidence type="ECO:0000256" key="5">
    <source>
        <dbReference type="SAM" id="MobiDB-lite"/>
    </source>
</evidence>
<protein>
    <submittedName>
        <fullName evidence="8">Type III secretion system effector protein</fullName>
    </submittedName>
</protein>
<comment type="caution">
    <text evidence="8">The sequence shown here is derived from an EMBL/GenBank/DDBJ whole genome shotgun (WGS) entry which is preliminary data.</text>
</comment>
<reference evidence="8 9" key="1">
    <citation type="submission" date="2015-03" db="EMBL/GenBank/DDBJ databases">
        <authorList>
            <consortium name="Pathogen Informatics"/>
            <person name="Murphy D."/>
        </authorList>
    </citation>
    <scope>NUCLEOTIDE SEQUENCE [LARGE SCALE GENOMIC DNA]</scope>
    <source>
        <strain evidence="8 9">3400/83</strain>
    </source>
</reference>
<organism evidence="8 9">
    <name type="scientific">Yersinia frederiksenii</name>
    <dbReference type="NCBI Taxonomy" id="29484"/>
    <lineage>
        <taxon>Bacteria</taxon>
        <taxon>Pseudomonadati</taxon>
        <taxon>Pseudomonadota</taxon>
        <taxon>Gammaproteobacteria</taxon>
        <taxon>Enterobacterales</taxon>
        <taxon>Yersiniaceae</taxon>
        <taxon>Yersinia</taxon>
    </lineage>
</organism>
<evidence type="ECO:0000313" key="8">
    <source>
        <dbReference type="EMBL" id="CFQ99655.1"/>
    </source>
</evidence>
<dbReference type="GO" id="GO:0033644">
    <property type="term" value="C:host cell membrane"/>
    <property type="evidence" value="ECO:0007669"/>
    <property type="project" value="UniProtKB-SubCell"/>
</dbReference>
<evidence type="ECO:0000256" key="6">
    <source>
        <dbReference type="SAM" id="Phobius"/>
    </source>
</evidence>
<proteinExistence type="inferred from homology"/>
<evidence type="ECO:0000313" key="9">
    <source>
        <dbReference type="Proteomes" id="UP000046784"/>
    </source>
</evidence>
<dbReference type="Pfam" id="PF04888">
    <property type="entry name" value="SseC"/>
    <property type="match status" value="1"/>
</dbReference>
<evidence type="ECO:0000259" key="7">
    <source>
        <dbReference type="Pfam" id="PF04888"/>
    </source>
</evidence>
<dbReference type="Proteomes" id="UP000046784">
    <property type="component" value="Unassembled WGS sequence"/>
</dbReference>
<feature type="transmembrane region" description="Helical" evidence="6">
    <location>
        <begin position="475"/>
        <end position="495"/>
    </location>
</feature>
<evidence type="ECO:0000256" key="2">
    <source>
        <dbReference type="ARBA" id="ARBA00022870"/>
    </source>
</evidence>
<keyword evidence="3" id="KW-0843">Virulence</keyword>
<feature type="transmembrane region" description="Helical" evidence="6">
    <location>
        <begin position="398"/>
        <end position="415"/>
    </location>
</feature>
<evidence type="ECO:0000256" key="3">
    <source>
        <dbReference type="ARBA" id="ARBA00023026"/>
    </source>
</evidence>
<feature type="compositionally biased region" description="Polar residues" evidence="5">
    <location>
        <begin position="202"/>
        <end position="236"/>
    </location>
</feature>
<keyword evidence="2" id="KW-1043">Host membrane</keyword>
<feature type="region of interest" description="Disordered" evidence="5">
    <location>
        <begin position="364"/>
        <end position="387"/>
    </location>
</feature>
<feature type="compositionally biased region" description="Basic and acidic residues" evidence="5">
    <location>
        <begin position="80"/>
        <end position="96"/>
    </location>
</feature>
<comment type="subcellular location">
    <subcellularLocation>
        <location evidence="1">Host membrane</location>
        <topology evidence="1">Multi-pass membrane protein</topology>
    </subcellularLocation>
</comment>
<feature type="domain" description="Translocator protein BipB-like C-terminal" evidence="7">
    <location>
        <begin position="339"/>
        <end position="669"/>
    </location>
</feature>
<feature type="transmembrane region" description="Helical" evidence="6">
    <location>
        <begin position="451"/>
        <end position="469"/>
    </location>
</feature>
<keyword evidence="6" id="KW-0812">Transmembrane</keyword>
<feature type="region of interest" description="Disordered" evidence="5">
    <location>
        <begin position="202"/>
        <end position="244"/>
    </location>
</feature>
<evidence type="ECO:0000256" key="4">
    <source>
        <dbReference type="ARBA" id="ARBA00035640"/>
    </source>
</evidence>
<evidence type="ECO:0000256" key="1">
    <source>
        <dbReference type="ARBA" id="ARBA00004301"/>
    </source>
</evidence>
<feature type="compositionally biased region" description="Basic and acidic residues" evidence="5">
    <location>
        <begin position="366"/>
        <end position="387"/>
    </location>
</feature>
<sequence>MVNATQTSNERINNIRAFTQGVNINQVRDETTKNLLALEDACRELASTEQERRHRREGSPLLAAPKISLSQAYLMSNTPEKLKGDATNRTEGKNQKTAETQGFNASAALFESIATLRQLLHSNNLSELRGRLQLINAESSALRQHGDKLLSALEQGLGELKAATDKAETCSQALQQGKDTVLSLTQQQQSLETQLSDSKLQLNNSNVSTPKSGQKLATESLNTQTTKSQNKLTPEGSNKPALENSQKLTLEQTAQLQAKITMLEDKLTVLATKQAEANLNVSVLESNHKLALTQATKLAVQANNSRIEINNFIESAPRPPQVEGERWESSLALLTLLTAQLKKAMNEDSIKSMRQQQEVMEAINEASRKDSEKKAKEAEEAQRKADEANKAASCASKVFGYIMLAVSVIATVASLGTAGPLMIAVAAIGIAMTVADIVLEETGNSSLMGMLAAEISTGVTNMLIAFGVPEEQAKEIGSIVGMILAAVAFLAVSLFSMSSFAKNAGQAAVNISKQVVTNVMKSAVKALPRQLTGALSRVGGKATNLSQPLAKFADKADDVAKVVDKVEDAGKITNVTARKIELGLNGTNMALGVTNAAVSGGLNLHASALIRDMKELLADMLRNNTAIQAIDELLKALIKSMGQAYDQINEMFEGMLTALNESGRSKANMMKSSFA</sequence>
<keyword evidence="6" id="KW-1133">Transmembrane helix</keyword>
<dbReference type="AlphaFoldDB" id="A0AAI8ZQU6"/>
<dbReference type="InterPro" id="IPR006972">
    <property type="entry name" value="BipB-like_C"/>
</dbReference>
<feature type="region of interest" description="Disordered" evidence="5">
    <location>
        <begin position="78"/>
        <end position="100"/>
    </location>
</feature>
<gene>
    <name evidence="8" type="primary">yspB</name>
    <name evidence="8" type="ORF">ERS008524_01985</name>
</gene>